<sequence>METTSARRVLALLRRSLAPKGLDVIIPLTVESYNQYLEEDTSAASDLTRFQLPIVSDALASHLLVLVGNSRAMWGPFLSNVSSELKHSGQILPNPIDRYVQLHVETTIKDLKRDGLIEPIQTYWVADTTPGKMILAQKMALAARVVTRCPPSQLCLHPTLGPWLAFRCALVFPVEGIHPISNAEEGDAEPMPEQPSLCSHDDSMHDLLAAQMADALAQVQPDNPGVIRPDAWKKWVMPRITIAPSHRLMYSSEQILYHYTKDLAFLANIVRTKEQNLCTDYLRNSPPPAAVECRKLVQTVLREYRDKHPEGIDAISLSGGLDTSIIAEASDQEWETDHGIGVFSLDKASRARPILRFDHAFTVQAKDEAKDAYFAGEIFKRLRGYSLSHHHVIKASLEDLLSHAPAVAKLLVSCDPMELRNSLVIYATLEQAARLGVKRIVTGDGADEIFCGYGFYHKMDEEALIEYRDQIIRVMQFTASRLAQAFEIEVISPFLDERVIAFAQTLSKQDLVGERTPVPVDGPDALHGKLLLRQAFPEAFSQWRSKQPIEEGAGTTALRMGFFDGHWSQEEFEHHQKKAFRDHGIVIRDREHLFFFRAFLDAFDGDLALVPKRRRTEKDEEEEEETSDGSFCPACRFELSHAAQDFCVTCGFWPTRITPTNDKSGYATQALTTLATTKKSLAETR</sequence>
<dbReference type="AlphaFoldDB" id="A0A8K1FCU7"/>
<evidence type="ECO:0000259" key="3">
    <source>
        <dbReference type="Pfam" id="PF00733"/>
    </source>
</evidence>
<dbReference type="GO" id="GO:0004066">
    <property type="term" value="F:asparagine synthase (glutamine-hydrolyzing) activity"/>
    <property type="evidence" value="ECO:0007669"/>
    <property type="project" value="InterPro"/>
</dbReference>
<organism evidence="4 5">
    <name type="scientific">Pythium oligandrum</name>
    <name type="common">Mycoparasitic fungus</name>
    <dbReference type="NCBI Taxonomy" id="41045"/>
    <lineage>
        <taxon>Eukaryota</taxon>
        <taxon>Sar</taxon>
        <taxon>Stramenopiles</taxon>
        <taxon>Oomycota</taxon>
        <taxon>Peronosporomycetes</taxon>
        <taxon>Pythiales</taxon>
        <taxon>Pythiaceae</taxon>
        <taxon>Pythium</taxon>
    </lineage>
</organism>
<dbReference type="PANTHER" id="PTHR11772:SF46">
    <property type="entry name" value="ASPARAGINE SYNTHETASE DOMAIN-CONTAINING PROTEIN"/>
    <property type="match status" value="1"/>
</dbReference>
<feature type="domain" description="Asparagine synthetase" evidence="3">
    <location>
        <begin position="315"/>
        <end position="459"/>
    </location>
</feature>
<protein>
    <recommendedName>
        <fullName evidence="3">Asparagine synthetase domain-containing protein</fullName>
    </recommendedName>
</protein>
<dbReference type="PANTHER" id="PTHR11772">
    <property type="entry name" value="ASPARAGINE SYNTHETASE"/>
    <property type="match status" value="1"/>
</dbReference>
<dbReference type="GO" id="GO:0006529">
    <property type="term" value="P:asparagine biosynthetic process"/>
    <property type="evidence" value="ECO:0007669"/>
    <property type="project" value="InterPro"/>
</dbReference>
<dbReference type="GO" id="GO:0005829">
    <property type="term" value="C:cytosol"/>
    <property type="evidence" value="ECO:0007669"/>
    <property type="project" value="TreeGrafter"/>
</dbReference>
<dbReference type="OrthoDB" id="409189at2759"/>
<proteinExistence type="predicted"/>
<dbReference type="SUPFAM" id="SSF52402">
    <property type="entry name" value="Adenine nucleotide alpha hydrolases-like"/>
    <property type="match status" value="1"/>
</dbReference>
<dbReference type="InterPro" id="IPR050795">
    <property type="entry name" value="Asn_Synthetase"/>
</dbReference>
<name>A0A8K1FCU7_PYTOL</name>
<comment type="caution">
    <text evidence="4">The sequence shown here is derived from an EMBL/GenBank/DDBJ whole genome shotgun (WGS) entry which is preliminary data.</text>
</comment>
<dbReference type="CDD" id="cd01991">
    <property type="entry name" value="Asn_synthase_B_C"/>
    <property type="match status" value="1"/>
</dbReference>
<dbReference type="EMBL" id="SPLM01000144">
    <property type="protein sequence ID" value="TMW57616.1"/>
    <property type="molecule type" value="Genomic_DNA"/>
</dbReference>
<dbReference type="GO" id="GO:0005524">
    <property type="term" value="F:ATP binding"/>
    <property type="evidence" value="ECO:0007669"/>
    <property type="project" value="UniProtKB-KW"/>
</dbReference>
<dbReference type="Proteomes" id="UP000794436">
    <property type="component" value="Unassembled WGS sequence"/>
</dbReference>
<evidence type="ECO:0000256" key="2">
    <source>
        <dbReference type="ARBA" id="ARBA00022840"/>
    </source>
</evidence>
<keyword evidence="2" id="KW-0067">ATP-binding</keyword>
<keyword evidence="1" id="KW-0547">Nucleotide-binding</keyword>
<keyword evidence="5" id="KW-1185">Reference proteome</keyword>
<gene>
    <name evidence="4" type="ORF">Poli38472_003541</name>
</gene>
<evidence type="ECO:0000313" key="5">
    <source>
        <dbReference type="Proteomes" id="UP000794436"/>
    </source>
</evidence>
<dbReference type="Gene3D" id="3.40.50.620">
    <property type="entry name" value="HUPs"/>
    <property type="match status" value="1"/>
</dbReference>
<evidence type="ECO:0000313" key="4">
    <source>
        <dbReference type="EMBL" id="TMW57616.1"/>
    </source>
</evidence>
<reference evidence="4" key="1">
    <citation type="submission" date="2019-03" db="EMBL/GenBank/DDBJ databases">
        <title>Long read genome sequence of the mycoparasitic Pythium oligandrum ATCC 38472 isolated from sugarbeet rhizosphere.</title>
        <authorList>
            <person name="Gaulin E."/>
        </authorList>
    </citation>
    <scope>NUCLEOTIDE SEQUENCE</scope>
    <source>
        <strain evidence="4">ATCC 38472_TT</strain>
    </source>
</reference>
<dbReference type="Pfam" id="PF00733">
    <property type="entry name" value="Asn_synthase"/>
    <property type="match status" value="1"/>
</dbReference>
<accession>A0A8K1FCU7</accession>
<dbReference type="InterPro" id="IPR014729">
    <property type="entry name" value="Rossmann-like_a/b/a_fold"/>
</dbReference>
<dbReference type="InterPro" id="IPR001962">
    <property type="entry name" value="Asn_synthase"/>
</dbReference>
<evidence type="ECO:0000256" key="1">
    <source>
        <dbReference type="ARBA" id="ARBA00022741"/>
    </source>
</evidence>